<keyword evidence="6" id="KW-0175">Coiled coil</keyword>
<feature type="compositionally biased region" description="Gly residues" evidence="7">
    <location>
        <begin position="17"/>
        <end position="27"/>
    </location>
</feature>
<keyword evidence="2" id="KW-0804">Transcription</keyword>
<dbReference type="PANTHER" id="PTHR36968:SF5">
    <property type="entry name" value="HOMEOBOX-DDT DOMAIN PROTEIN RLT2"/>
    <property type="match status" value="1"/>
</dbReference>
<feature type="compositionally biased region" description="Low complexity" evidence="7">
    <location>
        <begin position="101"/>
        <end position="116"/>
    </location>
</feature>
<dbReference type="SMART" id="SM00571">
    <property type="entry name" value="DDT"/>
    <property type="match status" value="1"/>
</dbReference>
<dbReference type="InterPro" id="IPR044977">
    <property type="entry name" value="RLT1-3"/>
</dbReference>
<dbReference type="PROSITE" id="PS51913">
    <property type="entry name" value="HTH_HARE"/>
    <property type="match status" value="1"/>
</dbReference>
<dbReference type="InterPro" id="IPR007759">
    <property type="entry name" value="Asxl_HARE-HTH"/>
</dbReference>
<dbReference type="GO" id="GO:0005634">
    <property type="term" value="C:nucleus"/>
    <property type="evidence" value="ECO:0007669"/>
    <property type="project" value="UniProtKB-SubCell"/>
</dbReference>
<accession>A0A9Q1GW70</accession>
<dbReference type="SUPFAM" id="SSF46689">
    <property type="entry name" value="Homeodomain-like"/>
    <property type="match status" value="1"/>
</dbReference>
<dbReference type="EMBL" id="JAKOGI010001427">
    <property type="protein sequence ID" value="KAJ8425678.1"/>
    <property type="molecule type" value="Genomic_DNA"/>
</dbReference>
<dbReference type="InterPro" id="IPR001356">
    <property type="entry name" value="HD"/>
</dbReference>
<dbReference type="InterPro" id="IPR018501">
    <property type="entry name" value="DDT_dom"/>
</dbReference>
<dbReference type="PANTHER" id="PTHR36968">
    <property type="entry name" value="HOMEOBOX-DDT DOMAIN PROTEIN RLT2"/>
    <property type="match status" value="1"/>
</dbReference>
<feature type="region of interest" description="Disordered" evidence="7">
    <location>
        <begin position="83"/>
        <end position="164"/>
    </location>
</feature>
<evidence type="ECO:0000313" key="12">
    <source>
        <dbReference type="Proteomes" id="UP001153076"/>
    </source>
</evidence>
<comment type="subcellular location">
    <subcellularLocation>
        <location evidence="1 4 5">Nucleus</location>
    </subcellularLocation>
</comment>
<dbReference type="OrthoDB" id="6159439at2759"/>
<feature type="region of interest" description="Disordered" evidence="7">
    <location>
        <begin position="1603"/>
        <end position="1869"/>
    </location>
</feature>
<feature type="region of interest" description="Disordered" evidence="7">
    <location>
        <begin position="862"/>
        <end position="889"/>
    </location>
</feature>
<feature type="region of interest" description="Disordered" evidence="7">
    <location>
        <begin position="1"/>
        <end position="38"/>
    </location>
</feature>
<evidence type="ECO:0000313" key="11">
    <source>
        <dbReference type="EMBL" id="KAJ8425678.1"/>
    </source>
</evidence>
<dbReference type="Proteomes" id="UP001153076">
    <property type="component" value="Unassembled WGS sequence"/>
</dbReference>
<keyword evidence="3 4" id="KW-0539">Nucleus</keyword>
<evidence type="ECO:0000256" key="3">
    <source>
        <dbReference type="ARBA" id="ARBA00023242"/>
    </source>
</evidence>
<gene>
    <name evidence="11" type="ORF">Cgig2_013494</name>
</gene>
<protein>
    <recommendedName>
        <fullName evidence="13">Homeobox-DDT domain protein RLT2</fullName>
    </recommendedName>
</protein>
<evidence type="ECO:0000256" key="5">
    <source>
        <dbReference type="RuleBase" id="RU000682"/>
    </source>
</evidence>
<feature type="compositionally biased region" description="Acidic residues" evidence="7">
    <location>
        <begin position="1798"/>
        <end position="1831"/>
    </location>
</feature>
<reference evidence="11" key="1">
    <citation type="submission" date="2022-04" db="EMBL/GenBank/DDBJ databases">
        <title>Carnegiea gigantea Genome sequencing and assembly v2.</title>
        <authorList>
            <person name="Copetti D."/>
            <person name="Sanderson M.J."/>
            <person name="Burquez A."/>
            <person name="Wojciechowski M.F."/>
        </authorList>
    </citation>
    <scope>NUCLEOTIDE SEQUENCE</scope>
    <source>
        <strain evidence="11">SGP5-SGP5p</strain>
        <tissue evidence="11">Aerial part</tissue>
    </source>
</reference>
<evidence type="ECO:0000259" key="10">
    <source>
        <dbReference type="PROSITE" id="PS51913"/>
    </source>
</evidence>
<dbReference type="Pfam" id="PF15613">
    <property type="entry name" value="WSD"/>
    <property type="match status" value="1"/>
</dbReference>
<keyword evidence="4 5" id="KW-0371">Homeobox</keyword>
<proteinExistence type="predicted"/>
<dbReference type="Pfam" id="PF05066">
    <property type="entry name" value="HARE-HTH"/>
    <property type="match status" value="1"/>
</dbReference>
<feature type="compositionally biased region" description="Low complexity" evidence="7">
    <location>
        <begin position="1658"/>
        <end position="1669"/>
    </location>
</feature>
<sequence length="1869" mass="206956">MDGGSSEGEKKPSEAGSAGGAGGGGGEPKVKRKMKTASQLEVLERTYQVETYPSEALRAELSAQLGLTDRQLQMWFCHRRLKDRKAPSSGSGKRSKKGETSKAGATPVAPAAAETPPLLPRPAAPKDEMLGAEFGNEHVSGSGSGSSPYGKMDPRRGYAHRTGVAVPRISGHRRYYEPPPQSIDELQAIAFVEAQLGEPLREDGPAFGMEFDPLPPGAFGAPIATSMAPQKPAGRAYESSLYESPDTKSIKGSGRAVHEYQFLPEQPTVRSDPYERAAQPHYYGSPSDGLDMKAPSLSSGRSYVHGYEEVPAAYVVPNHVPNLNLMSYQGKTGGPMPSSDYDNIARKSPCMGMGMESPFGAHPISGLENALMPSEGHVTHEEDVGRVERKRKSEEARIAREIEAQEKRMRKELEKQDILRRKREEQMRKELERLDRERRKEEERLLREKQREEERYQREQRREMERREKFLLKESIKAEKLRQKEELRREREAARQKAANDRAVARKLAKESIELIEDERLELMEIAASRKGLLSIVSLDSETLQNLDSFRDMLRVFPPNSVQLKKPFALRPWMDSEENVGNLLMVWKFLITFADVLGLWPFTLDEFIQAFHDYDPRLLGEIHLALLRTIIKDIEDVARTPSTGLATNHNNAANPGGGHPQIVEGAYTWGFDIRSWQHNLTPLTWPEVLRQFALSAGFGPKLKKRDVEQACSRDEIEGNDSIDIVSNLRTGAAVENAVAIMRERGYSNPRRSRHRLTPGTVKFAAFHVLSVEGSRGLNILEVADRIQKSGLRDLTTSKTPEASIAAALSRDTKLFERTAPSTYCLRSPYRKDPADAEAILSAAREKVQVFKSGFVEGVEADVDGVEADDVEKDEDSESDTAEDVEVDDLGAELTPNKDADTLYDLNKCEPEVHSGDGVGNLYDHTVDSTRNGLANVREGLSVDLEGLKESNDNGRSVEKSTDVGGMCHGETNTDHEDTDIDESYPGEPWVQGLMEGEYANLSVEERLHALVALIGVATEGNSIRGVLEERLEAATALKKQMWAEAQLDKRRLKEEYLMKTPYAAFTMNKTEANMPSSAPDINSRCSPALASDEINEETIANHVAQQKPVYDPHNDDDGHADLSSGKNAATPSFAVGPDNLGLQQSVYTSERCRAQLKAYIGHKAEEMYAYRSLPLGQDRRRNRYWQFIASASCNDPGAGRIFVELHNGGWRLIDSAEAFDALLTSLDVRGVRESHLHALLRKVEPLFKESVRKKLETNMDGRNDISLKTGASGGPANPDCNSGLDSPGSTVCASNSEMPEPSSSFQIESGRNRLEVKNALKRYKNFEEWMWGECFNSSVLCASRYGKRRSAQLVCLCDSCHDVYFFKDHHCSSCHKTFAAFTKSFSFAEHIAGCDEIKINETPHRLDHPPARIRLLKALLAQVEVCIPPEALLPVWSDNYRESWGMKLLMSSSAEDLLQVLTLLEGAIKQDSLSSNFQTTSELLASGNAVGLVNDALNFITVSVLPWLPHTTSAVALRLMELDSAILYTPDQKMESLKEAEARQFIAFKLKPIITVLVGYGVFILGSGIVQQSDTFVCHHVFPSGIRRKKLPSEYAKDVQDDELYGPQSGHQLEDGWFDPGGAPPAFASTRGGHGRGRARTRGGRSQRRVGGSQAEPSSSRSLASIRRLGPALGGKGRSNRGKGGRKQGRRSARSRQRPVKKAAGGASGGSLPEPINFDRSPPGFSGRDHWNDEESRQMEVEDIEVYAHDNSDSERSNYSEDNGQASGDEYDDMAMDDYVAAYNGKPTHQVIDRNNYSEEDDRDDVGDDDDREVGDDMDEDVDDGDQEEIDVGGFLNADSDDEGNGDDVERYCNQDYSSESASTDYSSD</sequence>
<dbReference type="Gene3D" id="1.10.10.60">
    <property type="entry name" value="Homeodomain-like"/>
    <property type="match status" value="1"/>
</dbReference>
<dbReference type="PROSITE" id="PS50827">
    <property type="entry name" value="DDT"/>
    <property type="match status" value="1"/>
</dbReference>
<feature type="region of interest" description="Disordered" evidence="7">
    <location>
        <begin position="947"/>
        <end position="981"/>
    </location>
</feature>
<dbReference type="InterPro" id="IPR009057">
    <property type="entry name" value="Homeodomain-like_sf"/>
</dbReference>
<feature type="domain" description="Homeobox" evidence="8">
    <location>
        <begin position="26"/>
        <end position="86"/>
    </location>
</feature>
<evidence type="ECO:0000256" key="6">
    <source>
        <dbReference type="SAM" id="Coils"/>
    </source>
</evidence>
<feature type="region of interest" description="Disordered" evidence="7">
    <location>
        <begin position="1262"/>
        <end position="1307"/>
    </location>
</feature>
<comment type="caution">
    <text evidence="11">The sequence shown here is derived from an EMBL/GenBank/DDBJ whole genome shotgun (WGS) entry which is preliminary data.</text>
</comment>
<dbReference type="GO" id="GO:0003677">
    <property type="term" value="F:DNA binding"/>
    <property type="evidence" value="ECO:0007669"/>
    <property type="project" value="UniProtKB-UniRule"/>
</dbReference>
<feature type="domain" description="HTH HARE-type" evidence="10">
    <location>
        <begin position="759"/>
        <end position="828"/>
    </location>
</feature>
<dbReference type="InterPro" id="IPR028941">
    <property type="entry name" value="WHIM2_dom"/>
</dbReference>
<evidence type="ECO:0008006" key="13">
    <source>
        <dbReference type="Google" id="ProtNLM"/>
    </source>
</evidence>
<dbReference type="GO" id="GO:0006357">
    <property type="term" value="P:regulation of transcription by RNA polymerase II"/>
    <property type="evidence" value="ECO:0007669"/>
    <property type="project" value="InterPro"/>
</dbReference>
<keyword evidence="12" id="KW-1185">Reference proteome</keyword>
<evidence type="ECO:0000259" key="9">
    <source>
        <dbReference type="PROSITE" id="PS50827"/>
    </source>
</evidence>
<keyword evidence="4 5" id="KW-0238">DNA-binding</keyword>
<feature type="compositionally biased region" description="Basic and acidic residues" evidence="7">
    <location>
        <begin position="1110"/>
        <end position="1120"/>
    </location>
</feature>
<name>A0A9Q1GW70_9CARY</name>
<dbReference type="PROSITE" id="PS50071">
    <property type="entry name" value="HOMEOBOX_2"/>
    <property type="match status" value="1"/>
</dbReference>
<feature type="compositionally biased region" description="Basic residues" evidence="7">
    <location>
        <begin position="1678"/>
        <end position="1701"/>
    </location>
</feature>
<evidence type="ECO:0000259" key="8">
    <source>
        <dbReference type="PROSITE" id="PS50071"/>
    </source>
</evidence>
<evidence type="ECO:0000256" key="1">
    <source>
        <dbReference type="ARBA" id="ARBA00004123"/>
    </source>
</evidence>
<feature type="compositionally biased region" description="Basic residues" evidence="7">
    <location>
        <begin position="1633"/>
        <end position="1648"/>
    </location>
</feature>
<dbReference type="Pfam" id="PF00046">
    <property type="entry name" value="Homeodomain"/>
    <property type="match status" value="1"/>
</dbReference>
<organism evidence="11 12">
    <name type="scientific">Carnegiea gigantea</name>
    <dbReference type="NCBI Taxonomy" id="171969"/>
    <lineage>
        <taxon>Eukaryota</taxon>
        <taxon>Viridiplantae</taxon>
        <taxon>Streptophyta</taxon>
        <taxon>Embryophyta</taxon>
        <taxon>Tracheophyta</taxon>
        <taxon>Spermatophyta</taxon>
        <taxon>Magnoliopsida</taxon>
        <taxon>eudicotyledons</taxon>
        <taxon>Gunneridae</taxon>
        <taxon>Pentapetalae</taxon>
        <taxon>Caryophyllales</taxon>
        <taxon>Cactineae</taxon>
        <taxon>Cactaceae</taxon>
        <taxon>Cactoideae</taxon>
        <taxon>Echinocereeae</taxon>
        <taxon>Carnegiea</taxon>
    </lineage>
</organism>
<dbReference type="CDD" id="cd00086">
    <property type="entry name" value="homeodomain"/>
    <property type="match status" value="1"/>
</dbReference>
<dbReference type="Pfam" id="PF02791">
    <property type="entry name" value="DDT"/>
    <property type="match status" value="1"/>
</dbReference>
<evidence type="ECO:0000256" key="2">
    <source>
        <dbReference type="ARBA" id="ARBA00023163"/>
    </source>
</evidence>
<dbReference type="InterPro" id="IPR028942">
    <property type="entry name" value="WHIM1_dom"/>
</dbReference>
<feature type="region of interest" description="Disordered" evidence="7">
    <location>
        <begin position="1107"/>
        <end position="1136"/>
    </location>
</feature>
<feature type="domain" description="DDT" evidence="9">
    <location>
        <begin position="577"/>
        <end position="636"/>
    </location>
</feature>
<feature type="coiled-coil region" evidence="6">
    <location>
        <begin position="395"/>
        <end position="504"/>
    </location>
</feature>
<feature type="compositionally biased region" description="Basic and acidic residues" evidence="7">
    <location>
        <begin position="1727"/>
        <end position="1759"/>
    </location>
</feature>
<feature type="compositionally biased region" description="Basic and acidic residues" evidence="7">
    <location>
        <begin position="947"/>
        <end position="961"/>
    </location>
</feature>
<dbReference type="SMART" id="SM00389">
    <property type="entry name" value="HOX"/>
    <property type="match status" value="1"/>
</dbReference>
<feature type="compositionally biased region" description="Low complexity" evidence="7">
    <location>
        <begin position="1856"/>
        <end position="1869"/>
    </location>
</feature>
<feature type="compositionally biased region" description="Polar residues" evidence="7">
    <location>
        <begin position="1279"/>
        <end position="1307"/>
    </location>
</feature>
<dbReference type="Pfam" id="PF15612">
    <property type="entry name" value="WHIM1"/>
    <property type="match status" value="1"/>
</dbReference>
<evidence type="ECO:0000256" key="7">
    <source>
        <dbReference type="SAM" id="MobiDB-lite"/>
    </source>
</evidence>
<evidence type="ECO:0000256" key="4">
    <source>
        <dbReference type="PROSITE-ProRule" id="PRU00108"/>
    </source>
</evidence>
<feature type="DNA-binding region" description="Homeobox" evidence="4">
    <location>
        <begin position="28"/>
        <end position="87"/>
    </location>
</feature>